<name>A0A7W4QE47_9GAMM</name>
<organism evidence="1 2">
    <name type="scientific">Aquipseudomonas ullengensis</name>
    <dbReference type="NCBI Taxonomy" id="2759166"/>
    <lineage>
        <taxon>Bacteria</taxon>
        <taxon>Pseudomonadati</taxon>
        <taxon>Pseudomonadota</taxon>
        <taxon>Gammaproteobacteria</taxon>
        <taxon>Pseudomonadales</taxon>
        <taxon>Pseudomonadaceae</taxon>
        <taxon>Aquipseudomonas</taxon>
    </lineage>
</organism>
<sequence>MPQIDIMSLVGSAVPAPLRASGHLACWYVLADGEPCAGPFTSRASAVAHKTVRQRQFGRR</sequence>
<accession>A0A7W4QE47</accession>
<dbReference type="Proteomes" id="UP000542720">
    <property type="component" value="Unassembled WGS sequence"/>
</dbReference>
<reference evidence="1 2" key="1">
    <citation type="submission" date="2020-08" db="EMBL/GenBank/DDBJ databases">
        <authorList>
            <person name="Kim C.M."/>
        </authorList>
    </citation>
    <scope>NUCLEOTIDE SEQUENCE [LARGE SCALE GENOMIC DNA]</scope>
    <source>
        <strain evidence="1 2">UL070</strain>
    </source>
</reference>
<evidence type="ECO:0000313" key="1">
    <source>
        <dbReference type="EMBL" id="MBB2496771.1"/>
    </source>
</evidence>
<dbReference type="EMBL" id="JACJUD010000006">
    <property type="protein sequence ID" value="MBB2496771.1"/>
    <property type="molecule type" value="Genomic_DNA"/>
</dbReference>
<gene>
    <name evidence="1" type="ORF">H3H51_17240</name>
</gene>
<comment type="caution">
    <text evidence="1">The sequence shown here is derived from an EMBL/GenBank/DDBJ whole genome shotgun (WGS) entry which is preliminary data.</text>
</comment>
<evidence type="ECO:0008006" key="3">
    <source>
        <dbReference type="Google" id="ProtNLM"/>
    </source>
</evidence>
<dbReference type="AlphaFoldDB" id="A0A7W4QE47"/>
<proteinExistence type="predicted"/>
<dbReference type="RefSeq" id="WP_183090310.1">
    <property type="nucleotide sequence ID" value="NZ_JACJUD010000006.1"/>
</dbReference>
<keyword evidence="2" id="KW-1185">Reference proteome</keyword>
<evidence type="ECO:0000313" key="2">
    <source>
        <dbReference type="Proteomes" id="UP000542720"/>
    </source>
</evidence>
<protein>
    <recommendedName>
        <fullName evidence="3">Filamentous hemagglutinin</fullName>
    </recommendedName>
</protein>